<organism evidence="1 2">
    <name type="scientific">Neorhodopirellula pilleata</name>
    <dbReference type="NCBI Taxonomy" id="2714738"/>
    <lineage>
        <taxon>Bacteria</taxon>
        <taxon>Pseudomonadati</taxon>
        <taxon>Planctomycetota</taxon>
        <taxon>Planctomycetia</taxon>
        <taxon>Pirellulales</taxon>
        <taxon>Pirellulaceae</taxon>
        <taxon>Neorhodopirellula</taxon>
    </lineage>
</organism>
<dbReference type="Proteomes" id="UP000316213">
    <property type="component" value="Unassembled WGS sequence"/>
</dbReference>
<name>A0A5C6A0L5_9BACT</name>
<evidence type="ECO:0000313" key="2">
    <source>
        <dbReference type="Proteomes" id="UP000316213"/>
    </source>
</evidence>
<evidence type="ECO:0000313" key="1">
    <source>
        <dbReference type="EMBL" id="TWT92956.1"/>
    </source>
</evidence>
<dbReference type="EMBL" id="SJPM01000010">
    <property type="protein sequence ID" value="TWT92956.1"/>
    <property type="molecule type" value="Genomic_DNA"/>
</dbReference>
<dbReference type="OrthoDB" id="274195at2"/>
<sequence length="602" mass="67874">MTSHIPHPRFSGNRPSATGSLLVVRQLLDQADGSFLDELCRIEDADKLGSFAREFLDDRRSHVRAGLLAYIDVAMSQYRHEALVKRLFKLAEAASDDEVMARFMVALDRSVRREVRTRRSWDWVAREATEETYIDKRDQSMPRSDREASAKARNRRAVKQSQWQLFSAKTRDYLRRRAWRYFRTLAKIDATRYRTAMSEALVQYTDDDTADGLALIDNWSLMHVLFHGCDQIVAEARGWTLAENGSLEKLLPAPYLIDIWKSDAEALLDLVGTARARAVRMWSMQMLQSHHQDALAQLPLKRILAWIRCDDDEIASLAADSLNQHGSVTVFSAEQWIEILDHANASVLVGVCETARQKANVSTWTTEECLAVAMRRPDPIAALAIGFLADRTVESAAQAEQWLSLGDSECVGRRGELVGLALRKVAASEHFEPVMLTLIVDSTDETVRAAGLAFLTQDERTENNVTLWQRLLESPHDDVQLTMTGLLQKQSLSWTESKHVNAASLDSITLTRLWATVLLNTRRGGKIKLQLIEQIGRLITKHPDRSDVLLPLLKTSLRSVRATEFRCALTTVVGLMDQSDEITSYFTAEVPELLISSPFSIS</sequence>
<dbReference type="RefSeq" id="WP_146579677.1">
    <property type="nucleotide sequence ID" value="NZ_SJPM01000010.1"/>
</dbReference>
<reference evidence="1 2" key="1">
    <citation type="submission" date="2019-02" db="EMBL/GenBank/DDBJ databases">
        <title>Deep-cultivation of Planctomycetes and their phenomic and genomic characterization uncovers novel biology.</title>
        <authorList>
            <person name="Wiegand S."/>
            <person name="Jogler M."/>
            <person name="Boedeker C."/>
            <person name="Pinto D."/>
            <person name="Vollmers J."/>
            <person name="Rivas-Marin E."/>
            <person name="Kohn T."/>
            <person name="Peeters S.H."/>
            <person name="Heuer A."/>
            <person name="Rast P."/>
            <person name="Oberbeckmann S."/>
            <person name="Bunk B."/>
            <person name="Jeske O."/>
            <person name="Meyerdierks A."/>
            <person name="Storesund J.E."/>
            <person name="Kallscheuer N."/>
            <person name="Luecker S."/>
            <person name="Lage O.M."/>
            <person name="Pohl T."/>
            <person name="Merkel B.J."/>
            <person name="Hornburger P."/>
            <person name="Mueller R.-W."/>
            <person name="Bruemmer F."/>
            <person name="Labrenz M."/>
            <person name="Spormann A.M."/>
            <person name="Op Den Camp H."/>
            <person name="Overmann J."/>
            <person name="Amann R."/>
            <person name="Jetten M.S.M."/>
            <person name="Mascher T."/>
            <person name="Medema M.H."/>
            <person name="Devos D.P."/>
            <person name="Kaster A.-K."/>
            <person name="Ovreas L."/>
            <person name="Rohde M."/>
            <person name="Galperin M.Y."/>
            <person name="Jogler C."/>
        </authorList>
    </citation>
    <scope>NUCLEOTIDE SEQUENCE [LARGE SCALE GENOMIC DNA]</scope>
    <source>
        <strain evidence="1 2">Pla100</strain>
    </source>
</reference>
<dbReference type="AlphaFoldDB" id="A0A5C6A0L5"/>
<gene>
    <name evidence="1" type="ORF">Pla100_42720</name>
</gene>
<accession>A0A5C6A0L5</accession>
<comment type="caution">
    <text evidence="1">The sequence shown here is derived from an EMBL/GenBank/DDBJ whole genome shotgun (WGS) entry which is preliminary data.</text>
</comment>
<protein>
    <submittedName>
        <fullName evidence="1">Uncharacterized protein</fullName>
    </submittedName>
</protein>
<keyword evidence="2" id="KW-1185">Reference proteome</keyword>
<dbReference type="SUPFAM" id="SSF48371">
    <property type="entry name" value="ARM repeat"/>
    <property type="match status" value="1"/>
</dbReference>
<proteinExistence type="predicted"/>
<dbReference type="InterPro" id="IPR016024">
    <property type="entry name" value="ARM-type_fold"/>
</dbReference>